<name>A0A8J6TTN3_9BACT</name>
<dbReference type="GO" id="GO:0051536">
    <property type="term" value="F:iron-sulfur cluster binding"/>
    <property type="evidence" value="ECO:0007669"/>
    <property type="project" value="UniProtKB-KW"/>
</dbReference>
<dbReference type="Pfam" id="PF12838">
    <property type="entry name" value="Fer4_7"/>
    <property type="match status" value="1"/>
</dbReference>
<evidence type="ECO:0000256" key="1">
    <source>
        <dbReference type="ARBA" id="ARBA00022723"/>
    </source>
</evidence>
<dbReference type="PROSITE" id="PS51379">
    <property type="entry name" value="4FE4S_FER_2"/>
    <property type="match status" value="2"/>
</dbReference>
<evidence type="ECO:0000256" key="4">
    <source>
        <dbReference type="HAMAP-Rule" id="MF_00425"/>
    </source>
</evidence>
<keyword evidence="4" id="KW-1278">Translocase</keyword>
<keyword evidence="4" id="KW-0406">Ion transport</keyword>
<dbReference type="GO" id="GO:0016655">
    <property type="term" value="F:oxidoreductase activity, acting on NAD(P)H, quinone or similar compound as acceptor"/>
    <property type="evidence" value="ECO:0007669"/>
    <property type="project" value="UniProtKB-UniRule"/>
</dbReference>
<organism evidence="6 7">
    <name type="scientific">Candidatus Desulfatibia vada</name>
    <dbReference type="NCBI Taxonomy" id="2841696"/>
    <lineage>
        <taxon>Bacteria</taxon>
        <taxon>Pseudomonadati</taxon>
        <taxon>Thermodesulfobacteriota</taxon>
        <taxon>Desulfobacteria</taxon>
        <taxon>Desulfobacterales</taxon>
        <taxon>Desulfobacterales incertae sedis</taxon>
        <taxon>Candidatus Desulfatibia</taxon>
    </lineage>
</organism>
<reference evidence="6 7" key="1">
    <citation type="submission" date="2020-08" db="EMBL/GenBank/DDBJ databases">
        <title>Bridging the membrane lipid divide: bacteria of the FCB group superphylum have the potential to synthesize archaeal ether lipids.</title>
        <authorList>
            <person name="Villanueva L."/>
            <person name="Von Meijenfeldt F.A.B."/>
            <person name="Westbye A.B."/>
            <person name="Yadav S."/>
            <person name="Hopmans E.C."/>
            <person name="Dutilh B.E."/>
            <person name="Sinninghe Damste J.S."/>
        </authorList>
    </citation>
    <scope>NUCLEOTIDE SEQUENCE [LARGE SCALE GENOMIC DNA]</scope>
    <source>
        <strain evidence="6">NIOZ-UU17</strain>
    </source>
</reference>
<dbReference type="PANTHER" id="PTHR37839">
    <property type="entry name" value="NA(+)-TRANSLOCATING NADH-QUINONE REDUCTASE SUBUNIT A"/>
    <property type="match status" value="1"/>
</dbReference>
<comment type="function">
    <text evidence="4">NQR complex catalyzes the reduction of ubiquinone-1 to ubiquinol by two successive reactions, coupled with the transport of Na(+) ions from the cytoplasm to the periplasm. NqrA to NqrE are probably involved in the second step, the conversion of ubisemiquinone to ubiquinol.</text>
</comment>
<dbReference type="HAMAP" id="MF_00425">
    <property type="entry name" value="NqrA"/>
    <property type="match status" value="1"/>
</dbReference>
<dbReference type="InterPro" id="IPR017900">
    <property type="entry name" value="4Fe4S_Fe_S_CS"/>
</dbReference>
<accession>A0A8J6TTN3</accession>
<dbReference type="Pfam" id="PF05896">
    <property type="entry name" value="NQRA_N"/>
    <property type="match status" value="1"/>
</dbReference>
<dbReference type="GO" id="GO:0006814">
    <property type="term" value="P:sodium ion transport"/>
    <property type="evidence" value="ECO:0007669"/>
    <property type="project" value="UniProtKB-UniRule"/>
</dbReference>
<sequence>MNPIRIKKGYDLNVEGRPSNKIEQLPNPAYVAAVPEKIPFIKPRLAVKIGDEVKIGTVLFVDKRAPEIKFLSPGGGKVEQINFGPRRIIREIVIKLESEEASEAFEKVPETQLGHLKRHDLVKILLNGGLWPLIRQLPYRDIADPGKIPPAVFVSLDAGEPFQPASRVYLADQKELFAYGIQILRKLAQDNVYVTARHENREVPAEYNQWITHFYTGKYPAADPGVLLYHTRTSADANRCWYISGQDLLLLARLLKTGKYPVERIVALGGTLCSDPGHVGTRLGVPLAHLAGDRKQEKNIRYIAGGLFRGYTASENTFLGYYEKSLLLLPAGDQEEVFGFVRPGFNKPSYSRAFLSYFNTAALPMDCNRHGGVRACIACGYCAQVCPVDILPQLTFKAVEADAVEEFLAHGLLDCVECGLCTYVCPSKIELADILVHAKAAYYKEQTA</sequence>
<dbReference type="Gene3D" id="3.30.70.20">
    <property type="match status" value="1"/>
</dbReference>
<keyword evidence="4" id="KW-0813">Transport</keyword>
<comment type="caution">
    <text evidence="6">The sequence shown here is derived from an EMBL/GenBank/DDBJ whole genome shotgun (WGS) entry which is preliminary data.</text>
</comment>
<dbReference type="SUPFAM" id="SSF46548">
    <property type="entry name" value="alpha-helical ferredoxin"/>
    <property type="match status" value="1"/>
</dbReference>
<dbReference type="Proteomes" id="UP000605201">
    <property type="component" value="Unassembled WGS sequence"/>
</dbReference>
<comment type="similarity">
    <text evidence="4">Belongs to the NqrA family.</text>
</comment>
<comment type="catalytic activity">
    <reaction evidence="4">
        <text>a ubiquinone + n Na(+)(in) + NADH + H(+) = a ubiquinol + n Na(+)(out) + NAD(+)</text>
        <dbReference type="Rhea" id="RHEA:47748"/>
        <dbReference type="Rhea" id="RHEA-COMP:9565"/>
        <dbReference type="Rhea" id="RHEA-COMP:9566"/>
        <dbReference type="ChEBI" id="CHEBI:15378"/>
        <dbReference type="ChEBI" id="CHEBI:16389"/>
        <dbReference type="ChEBI" id="CHEBI:17976"/>
        <dbReference type="ChEBI" id="CHEBI:29101"/>
        <dbReference type="ChEBI" id="CHEBI:57540"/>
        <dbReference type="ChEBI" id="CHEBI:57945"/>
        <dbReference type="EC" id="7.2.1.1"/>
    </reaction>
</comment>
<dbReference type="InterPro" id="IPR017896">
    <property type="entry name" value="4Fe4S_Fe-S-bd"/>
</dbReference>
<dbReference type="EMBL" id="JACNIG010000310">
    <property type="protein sequence ID" value="MBC8433595.1"/>
    <property type="molecule type" value="Genomic_DNA"/>
</dbReference>
<evidence type="ECO:0000313" key="6">
    <source>
        <dbReference type="EMBL" id="MBC8433595.1"/>
    </source>
</evidence>
<evidence type="ECO:0000313" key="7">
    <source>
        <dbReference type="Proteomes" id="UP000605201"/>
    </source>
</evidence>
<feature type="domain" description="4Fe-4S ferredoxin-type" evidence="5">
    <location>
        <begin position="406"/>
        <end position="434"/>
    </location>
</feature>
<evidence type="ECO:0000259" key="5">
    <source>
        <dbReference type="PROSITE" id="PS51379"/>
    </source>
</evidence>
<evidence type="ECO:0000256" key="2">
    <source>
        <dbReference type="ARBA" id="ARBA00023004"/>
    </source>
</evidence>
<dbReference type="PROSITE" id="PS00198">
    <property type="entry name" value="4FE4S_FER_1"/>
    <property type="match status" value="2"/>
</dbReference>
<keyword evidence="3" id="KW-0411">Iron-sulfur</keyword>
<comment type="subunit">
    <text evidence="4">Composed of six subunits; NqrA, NqrB, NqrC, NqrD, NqrE and NqrF.</text>
</comment>
<proteinExistence type="inferred from homology"/>
<dbReference type="Pfam" id="PF24836">
    <property type="entry name" value="NQRA_2nd"/>
    <property type="match status" value="1"/>
</dbReference>
<dbReference type="EC" id="7.2.1.1" evidence="4"/>
<dbReference type="InterPro" id="IPR056148">
    <property type="entry name" value="NQRA_2nd"/>
</dbReference>
<keyword evidence="4" id="KW-0739">Sodium transport</keyword>
<dbReference type="InterPro" id="IPR056147">
    <property type="entry name" value="NQRA_N"/>
</dbReference>
<keyword evidence="2" id="KW-0408">Iron</keyword>
<keyword evidence="4" id="KW-0915">Sodium</keyword>
<dbReference type="PANTHER" id="PTHR37839:SF1">
    <property type="entry name" value="NA(+)-TRANSLOCATING NADH-QUINONE REDUCTASE SUBUNIT A"/>
    <property type="match status" value="1"/>
</dbReference>
<keyword evidence="4" id="KW-0520">NAD</keyword>
<feature type="domain" description="4Fe-4S ferredoxin-type" evidence="5">
    <location>
        <begin position="376"/>
        <end position="397"/>
    </location>
</feature>
<keyword evidence="4" id="KW-0830">Ubiquinone</keyword>
<dbReference type="AlphaFoldDB" id="A0A8J6TTN3"/>
<keyword evidence="1" id="KW-0479">Metal-binding</keyword>
<evidence type="ECO:0000256" key="3">
    <source>
        <dbReference type="ARBA" id="ARBA00023014"/>
    </source>
</evidence>
<protein>
    <recommendedName>
        <fullName evidence="4">Na(+)-translocating NADH-quinone reductase subunit A</fullName>
        <shortName evidence="4">Na(+)-NQR subunit A</shortName>
        <shortName evidence="4">Na(+)-translocating NQR subunit A</shortName>
        <ecNumber evidence="4">7.2.1.1</ecNumber>
    </recommendedName>
    <alternativeName>
        <fullName evidence="4">NQR complex subunit A</fullName>
    </alternativeName>
    <alternativeName>
        <fullName evidence="4">NQR-1 subunit A</fullName>
    </alternativeName>
</protein>
<dbReference type="InterPro" id="IPR008703">
    <property type="entry name" value="NqrA"/>
</dbReference>
<gene>
    <name evidence="4" type="primary">nqrA</name>
    <name evidence="6" type="ORF">H8D96_16935</name>
</gene>
<dbReference type="GO" id="GO:0046872">
    <property type="term" value="F:metal ion binding"/>
    <property type="evidence" value="ECO:0007669"/>
    <property type="project" value="UniProtKB-KW"/>
</dbReference>